<dbReference type="STRING" id="1003195.SCATT_26680"/>
<dbReference type="KEGG" id="scy:SCATT_26680"/>
<proteinExistence type="predicted"/>
<reference evidence="2" key="1">
    <citation type="submission" date="2011-12" db="EMBL/GenBank/DDBJ databases">
        <title>Complete genome sequence of Streptomyces cattleya strain DSM 46488.</title>
        <authorList>
            <person name="Ou H.-Y."/>
            <person name="Li P."/>
            <person name="Zhao C."/>
            <person name="O'Hagan D."/>
            <person name="Deng Z."/>
        </authorList>
    </citation>
    <scope>NUCLEOTIDE SEQUENCE [LARGE SCALE GENOMIC DNA]</scope>
    <source>
        <strain evidence="2">ATCC 35852 / DSM 46488 / JCM 4925 / NBRC 14057 / NRRL 8057</strain>
    </source>
</reference>
<dbReference type="HOGENOM" id="CLU_2234987_0_0_11"/>
<dbReference type="Proteomes" id="UP000007842">
    <property type="component" value="Chromosome"/>
</dbReference>
<protein>
    <submittedName>
        <fullName evidence="1">Uncharacterized protein</fullName>
    </submittedName>
</protein>
<dbReference type="AlphaFoldDB" id="G8WZR3"/>
<name>G8WZR3_STREN</name>
<evidence type="ECO:0000313" key="1">
    <source>
        <dbReference type="EMBL" id="AEW95039.1"/>
    </source>
</evidence>
<dbReference type="EMBL" id="CP003219">
    <property type="protein sequence ID" value="AEW95039.1"/>
    <property type="molecule type" value="Genomic_DNA"/>
</dbReference>
<gene>
    <name evidence="1" type="ordered locus">SCATT_26680</name>
</gene>
<sequence length="105" mass="11393">MAHRDRVGGAPHLGLEELRERQAGDRANPSLPLSQDCLRPVHLSDSLWIRCVTRRHGASGAVVFRGKARSGPTGGPVVRRGGLVLRSSPAGRPIRFRQEGGTLRK</sequence>
<accession>G8WZR3</accession>
<keyword evidence="2" id="KW-1185">Reference proteome</keyword>
<organism evidence="1 2">
    <name type="scientific">Streptantibioticus cattleyicolor (strain ATCC 35852 / DSM 46488 / JCM 4925 / NBRC 14057 / NRRL 8057)</name>
    <name type="common">Streptomyces cattleya</name>
    <dbReference type="NCBI Taxonomy" id="1003195"/>
    <lineage>
        <taxon>Bacteria</taxon>
        <taxon>Bacillati</taxon>
        <taxon>Actinomycetota</taxon>
        <taxon>Actinomycetes</taxon>
        <taxon>Kitasatosporales</taxon>
        <taxon>Streptomycetaceae</taxon>
        <taxon>Streptantibioticus</taxon>
    </lineage>
</organism>
<evidence type="ECO:0000313" key="2">
    <source>
        <dbReference type="Proteomes" id="UP000007842"/>
    </source>
</evidence>